<keyword evidence="1" id="KW-1133">Transmembrane helix</keyword>
<dbReference type="HOGENOM" id="CLU_2217343_0_0_11"/>
<dbReference type="STRING" id="1246995.AFR_41875"/>
<dbReference type="Proteomes" id="UP000017746">
    <property type="component" value="Chromosome"/>
</dbReference>
<dbReference type="RefSeq" id="WP_023562960.1">
    <property type="nucleotide sequence ID" value="NC_022657.1"/>
</dbReference>
<keyword evidence="1" id="KW-0472">Membrane</keyword>
<dbReference type="KEGG" id="afs:AFR_41875"/>
<reference evidence="2 3" key="1">
    <citation type="journal article" date="2014" name="J. Biotechnol.">
        <title>Complete genome sequence of the actinobacterium Actinoplanes friuliensis HAG 010964, producer of the lipopeptide antibiotic friulimycin.</title>
        <authorList>
            <person name="Ruckert C."/>
            <person name="Szczepanowski R."/>
            <person name="Albersmeier A."/>
            <person name="Goesmann A."/>
            <person name="Fischer N."/>
            <person name="Steinkamper A."/>
            <person name="Puhler A."/>
            <person name="Biener R."/>
            <person name="Schwartz D."/>
            <person name="Kalinowski J."/>
        </authorList>
    </citation>
    <scope>NUCLEOTIDE SEQUENCE [LARGE SCALE GENOMIC DNA]</scope>
    <source>
        <strain evidence="2 3">DSM 7358</strain>
    </source>
</reference>
<feature type="transmembrane region" description="Helical" evidence="1">
    <location>
        <begin position="44"/>
        <end position="67"/>
    </location>
</feature>
<organism evidence="2 3">
    <name type="scientific">Actinoplanes friuliensis DSM 7358</name>
    <dbReference type="NCBI Taxonomy" id="1246995"/>
    <lineage>
        <taxon>Bacteria</taxon>
        <taxon>Bacillati</taxon>
        <taxon>Actinomycetota</taxon>
        <taxon>Actinomycetes</taxon>
        <taxon>Micromonosporales</taxon>
        <taxon>Micromonosporaceae</taxon>
        <taxon>Actinoplanes</taxon>
    </lineage>
</organism>
<accession>U5WBY4</accession>
<dbReference type="EMBL" id="CP006272">
    <property type="protein sequence ID" value="AGZ46629.1"/>
    <property type="molecule type" value="Genomic_DNA"/>
</dbReference>
<feature type="transmembrane region" description="Helical" evidence="1">
    <location>
        <begin position="21"/>
        <end position="38"/>
    </location>
</feature>
<evidence type="ECO:0000313" key="3">
    <source>
        <dbReference type="Proteomes" id="UP000017746"/>
    </source>
</evidence>
<sequence length="106" mass="11557">MSPEDLRGWDHYPAKIRSLRITIGAFLLASATLALMSLDVQVQLLGVLAATLIIVFCIALLSALPLFARVSRINATEAHARGGHQINDSLPLLRTIVTDVLRGRRT</sequence>
<evidence type="ECO:0000313" key="2">
    <source>
        <dbReference type="EMBL" id="AGZ46629.1"/>
    </source>
</evidence>
<keyword evidence="1" id="KW-0812">Transmembrane</keyword>
<protein>
    <submittedName>
        <fullName evidence="2">Uncharacterized protein</fullName>
    </submittedName>
</protein>
<gene>
    <name evidence="2" type="ORF">AFR_41875</name>
</gene>
<evidence type="ECO:0000256" key="1">
    <source>
        <dbReference type="SAM" id="Phobius"/>
    </source>
</evidence>
<name>U5WBY4_9ACTN</name>
<dbReference type="AlphaFoldDB" id="U5WBY4"/>
<proteinExistence type="predicted"/>
<dbReference type="PATRIC" id="fig|1246995.3.peg.8473"/>
<keyword evidence="3" id="KW-1185">Reference proteome</keyword>